<protein>
    <submittedName>
        <fullName evidence="2">Uncharacterized protein</fullName>
    </submittedName>
</protein>
<name>A0ABY2F3W3_9GAMM</name>
<keyword evidence="3" id="KW-1185">Reference proteome</keyword>
<proteinExistence type="predicted"/>
<feature type="transmembrane region" description="Helical" evidence="1">
    <location>
        <begin position="85"/>
        <end position="108"/>
    </location>
</feature>
<feature type="transmembrane region" description="Helical" evidence="1">
    <location>
        <begin position="26"/>
        <end position="45"/>
    </location>
</feature>
<dbReference type="Proteomes" id="UP000295058">
    <property type="component" value="Unassembled WGS sequence"/>
</dbReference>
<keyword evidence="1" id="KW-1133">Transmembrane helix</keyword>
<comment type="caution">
    <text evidence="2">The sequence shown here is derived from an EMBL/GenBank/DDBJ whole genome shotgun (WGS) entry which is preliminary data.</text>
</comment>
<evidence type="ECO:0000313" key="3">
    <source>
        <dbReference type="Proteomes" id="UP000295058"/>
    </source>
</evidence>
<organism evidence="2 3">
    <name type="scientific">Oceanimonas baumannii</name>
    <dbReference type="NCBI Taxonomy" id="129578"/>
    <lineage>
        <taxon>Bacteria</taxon>
        <taxon>Pseudomonadati</taxon>
        <taxon>Pseudomonadota</taxon>
        <taxon>Gammaproteobacteria</taxon>
        <taxon>Aeromonadales</taxon>
        <taxon>Aeromonadaceae</taxon>
        <taxon>Oceanimonas</taxon>
    </lineage>
</organism>
<evidence type="ECO:0000313" key="2">
    <source>
        <dbReference type="EMBL" id="TDW62546.1"/>
    </source>
</evidence>
<reference evidence="2 3" key="1">
    <citation type="submission" date="2019-03" db="EMBL/GenBank/DDBJ databases">
        <title>Genomic Encyclopedia of Archaeal and Bacterial Type Strains, Phase II (KMG-II): from individual species to whole genera.</title>
        <authorList>
            <person name="Goeker M."/>
        </authorList>
    </citation>
    <scope>NUCLEOTIDE SEQUENCE [LARGE SCALE GENOMIC DNA]</scope>
    <source>
        <strain evidence="2 3">DSM 15594</strain>
    </source>
</reference>
<evidence type="ECO:0000256" key="1">
    <source>
        <dbReference type="SAM" id="Phobius"/>
    </source>
</evidence>
<dbReference type="EMBL" id="SODO01000001">
    <property type="protein sequence ID" value="TDW62546.1"/>
    <property type="molecule type" value="Genomic_DNA"/>
</dbReference>
<gene>
    <name evidence="2" type="ORF">LY04_00619</name>
</gene>
<sequence>MVGFLFFGISIRQSLSVTITIKIQSAPLFYTLLCIGLTDGATSMTTFRRKTLALALAGIITTQLAACGTVFYPERKGQHSGRIDPVVAIANGVGLLFFLVPGVIAFAVDFTNGTIYLPGGRAEHQPELTPDNINNILYAATGKQVDWSQQDITITSLQSHDAFAGFELMPAQG</sequence>
<keyword evidence="1" id="KW-0472">Membrane</keyword>
<keyword evidence="1" id="KW-0812">Transmembrane</keyword>
<accession>A0ABY2F3W3</accession>
<feature type="transmembrane region" description="Helical" evidence="1">
    <location>
        <begin position="52"/>
        <end position="73"/>
    </location>
</feature>